<proteinExistence type="predicted"/>
<accession>A0A6A3BD94</accession>
<gene>
    <name evidence="3" type="ORF">F3Y22_tig00110195pilonHSYRG00205</name>
</gene>
<dbReference type="Pfam" id="PF01738">
    <property type="entry name" value="DLH"/>
    <property type="match status" value="1"/>
</dbReference>
<dbReference type="EMBL" id="VEPZ02000870">
    <property type="protein sequence ID" value="KAE8714573.1"/>
    <property type="molecule type" value="Genomic_DNA"/>
</dbReference>
<dbReference type="GO" id="GO:0016787">
    <property type="term" value="F:hydrolase activity"/>
    <property type="evidence" value="ECO:0007669"/>
    <property type="project" value="InterPro"/>
</dbReference>
<evidence type="ECO:0000313" key="3">
    <source>
        <dbReference type="EMBL" id="KAE8714573.1"/>
    </source>
</evidence>
<reference evidence="3" key="1">
    <citation type="submission" date="2019-09" db="EMBL/GenBank/DDBJ databases">
        <title>Draft genome information of white flower Hibiscus syriacus.</title>
        <authorList>
            <person name="Kim Y.-M."/>
        </authorList>
    </citation>
    <scope>NUCLEOTIDE SEQUENCE [LARGE SCALE GENOMIC DNA]</scope>
    <source>
        <strain evidence="3">YM2019G1</strain>
    </source>
</reference>
<sequence length="210" mass="22343">MSSAAAPIVPTPPMPSKAKASSSSSHCLSPLLDLLSTSTSTSRTQFGSSALARNSMCDPRILGRRLDADEEESTPQAKAPQSTVKYASAPWPPDNHTKEAARAAESFTLFIAAARETCPKLADKVAAAGFYVVVPDFFYGEPFISDNPDRPLPAWLKDHPPAKGFEDAKLIIAALRSKGISSIRAAGFCWGEGCPYPSSRTVTSHSCDRG</sequence>
<organism evidence="3 4">
    <name type="scientific">Hibiscus syriacus</name>
    <name type="common">Rose of Sharon</name>
    <dbReference type="NCBI Taxonomy" id="106335"/>
    <lineage>
        <taxon>Eukaryota</taxon>
        <taxon>Viridiplantae</taxon>
        <taxon>Streptophyta</taxon>
        <taxon>Embryophyta</taxon>
        <taxon>Tracheophyta</taxon>
        <taxon>Spermatophyta</taxon>
        <taxon>Magnoliopsida</taxon>
        <taxon>eudicotyledons</taxon>
        <taxon>Gunneridae</taxon>
        <taxon>Pentapetalae</taxon>
        <taxon>rosids</taxon>
        <taxon>malvids</taxon>
        <taxon>Malvales</taxon>
        <taxon>Malvaceae</taxon>
        <taxon>Malvoideae</taxon>
        <taxon>Hibiscus</taxon>
    </lineage>
</organism>
<dbReference type="Proteomes" id="UP000436088">
    <property type="component" value="Unassembled WGS sequence"/>
</dbReference>
<feature type="domain" description="Dienelactone hydrolase" evidence="2">
    <location>
        <begin position="120"/>
        <end position="197"/>
    </location>
</feature>
<dbReference type="AlphaFoldDB" id="A0A6A3BD94"/>
<comment type="caution">
    <text evidence="3">The sequence shown here is derived from an EMBL/GenBank/DDBJ whole genome shotgun (WGS) entry which is preliminary data.</text>
</comment>
<feature type="region of interest" description="Disordered" evidence="1">
    <location>
        <begin position="66"/>
        <end position="91"/>
    </location>
</feature>
<dbReference type="PANTHER" id="PTHR17630">
    <property type="entry name" value="DIENELACTONE HYDROLASE"/>
    <property type="match status" value="1"/>
</dbReference>
<evidence type="ECO:0000256" key="1">
    <source>
        <dbReference type="SAM" id="MobiDB-lite"/>
    </source>
</evidence>
<dbReference type="InterPro" id="IPR029058">
    <property type="entry name" value="AB_hydrolase_fold"/>
</dbReference>
<keyword evidence="4" id="KW-1185">Reference proteome</keyword>
<feature type="compositionally biased region" description="Polar residues" evidence="1">
    <location>
        <begin position="74"/>
        <end position="85"/>
    </location>
</feature>
<evidence type="ECO:0000313" key="4">
    <source>
        <dbReference type="Proteomes" id="UP000436088"/>
    </source>
</evidence>
<dbReference type="PANTHER" id="PTHR17630:SF97">
    <property type="entry name" value="ENDO-1,31,4-BETA-D-GLUCANASE-LIKE"/>
    <property type="match status" value="1"/>
</dbReference>
<evidence type="ECO:0000259" key="2">
    <source>
        <dbReference type="Pfam" id="PF01738"/>
    </source>
</evidence>
<feature type="region of interest" description="Disordered" evidence="1">
    <location>
        <begin position="1"/>
        <end position="24"/>
    </location>
</feature>
<dbReference type="SUPFAM" id="SSF53474">
    <property type="entry name" value="alpha/beta-Hydrolases"/>
    <property type="match status" value="1"/>
</dbReference>
<protein>
    <submittedName>
        <fullName evidence="3">Detected protein of confused Function</fullName>
    </submittedName>
</protein>
<name>A0A6A3BD94_HIBSY</name>
<dbReference type="Gene3D" id="3.40.50.1820">
    <property type="entry name" value="alpha/beta hydrolase"/>
    <property type="match status" value="1"/>
</dbReference>
<dbReference type="InterPro" id="IPR002925">
    <property type="entry name" value="Dienelactn_hydro"/>
</dbReference>